<organism evidence="1 2">
    <name type="scientific">Anisodus tanguticus</name>
    <dbReference type="NCBI Taxonomy" id="243964"/>
    <lineage>
        <taxon>Eukaryota</taxon>
        <taxon>Viridiplantae</taxon>
        <taxon>Streptophyta</taxon>
        <taxon>Embryophyta</taxon>
        <taxon>Tracheophyta</taxon>
        <taxon>Spermatophyta</taxon>
        <taxon>Magnoliopsida</taxon>
        <taxon>eudicotyledons</taxon>
        <taxon>Gunneridae</taxon>
        <taxon>Pentapetalae</taxon>
        <taxon>asterids</taxon>
        <taxon>lamiids</taxon>
        <taxon>Solanales</taxon>
        <taxon>Solanaceae</taxon>
        <taxon>Solanoideae</taxon>
        <taxon>Hyoscyameae</taxon>
        <taxon>Anisodus</taxon>
    </lineage>
</organism>
<comment type="caution">
    <text evidence="1">The sequence shown here is derived from an EMBL/GenBank/DDBJ whole genome shotgun (WGS) entry which is preliminary data.</text>
</comment>
<dbReference type="AlphaFoldDB" id="A0AAE1VSP5"/>
<name>A0AAE1VSP5_9SOLA</name>
<sequence length="177" mass="19496">MVGPSDWLDSSTACVDRGSGGVSTDVGIPEEDVVSSGVIGSGIRTRCNSKKVALRESNRESGTLQNTMVEFTSWISKLRNKLGHRGFKDEGLIVKPKEGAEAKLKGNLLVGDKHSLAYDRTPEEILRIVYGTSKESKTGRFYPKGGDGRIAKYHLRETHKSQDYLFSSFACEQNMHN</sequence>
<dbReference type="EMBL" id="JAVYJV010000001">
    <property type="protein sequence ID" value="KAK4380137.1"/>
    <property type="molecule type" value="Genomic_DNA"/>
</dbReference>
<dbReference type="InterPro" id="IPR052965">
    <property type="entry name" value="Pigment-catalase-like"/>
</dbReference>
<proteinExistence type="predicted"/>
<reference evidence="1" key="1">
    <citation type="submission" date="2023-12" db="EMBL/GenBank/DDBJ databases">
        <title>Genome assembly of Anisodus tanguticus.</title>
        <authorList>
            <person name="Wang Y.-J."/>
        </authorList>
    </citation>
    <scope>NUCLEOTIDE SEQUENCE</scope>
    <source>
        <strain evidence="1">KB-2021</strain>
        <tissue evidence="1">Leaf</tissue>
    </source>
</reference>
<gene>
    <name evidence="1" type="ORF">RND71_001999</name>
</gene>
<dbReference type="PANTHER" id="PTHR31694">
    <property type="entry name" value="DESICCATION-LIKE PROTEIN"/>
    <property type="match status" value="1"/>
</dbReference>
<evidence type="ECO:0000313" key="2">
    <source>
        <dbReference type="Proteomes" id="UP001291623"/>
    </source>
</evidence>
<dbReference type="PANTHER" id="PTHR31694:SF12">
    <property type="entry name" value="DESICCATION-LIKE PROTEIN"/>
    <property type="match status" value="1"/>
</dbReference>
<dbReference type="Proteomes" id="UP001291623">
    <property type="component" value="Unassembled WGS sequence"/>
</dbReference>
<evidence type="ECO:0000313" key="1">
    <source>
        <dbReference type="EMBL" id="KAK4380137.1"/>
    </source>
</evidence>
<protein>
    <submittedName>
        <fullName evidence="1">Uncharacterized protein</fullName>
    </submittedName>
</protein>
<accession>A0AAE1VSP5</accession>
<keyword evidence="2" id="KW-1185">Reference proteome</keyword>